<name>A0AAJ4EKD2_SPICI</name>
<dbReference type="RefSeq" id="WP_071937709.1">
    <property type="nucleotide sequence ID" value="NZ_CP013197.1"/>
</dbReference>
<evidence type="ECO:0000313" key="1">
    <source>
        <dbReference type="EMBL" id="QIA69376.1"/>
    </source>
</evidence>
<accession>A0AAJ4EKD2</accession>
<organism evidence="1 2">
    <name type="scientific">Spiroplasma citri</name>
    <dbReference type="NCBI Taxonomy" id="2133"/>
    <lineage>
        <taxon>Bacteria</taxon>
        <taxon>Bacillati</taxon>
        <taxon>Mycoplasmatota</taxon>
        <taxon>Mollicutes</taxon>
        <taxon>Entomoplasmatales</taxon>
        <taxon>Spiroplasmataceae</taxon>
        <taxon>Spiroplasma</taxon>
    </lineage>
</organism>
<sequence length="151" mass="17785">MKKLLSLIGATTITTSGGAPLMAMMSNNQKKPPTLQKIITTIDIGYINKVDEKTIFNKLKEKKIFLSQELFIENLEIIDIFLEDKNFIYKCVNGYAKIKLKENSNICIKKQNLVIQKTPEDIIYTINFYTNNKKYQNKIKWNHREWVDKYW</sequence>
<dbReference type="KEGG" id="sck:SCITRI_001389"/>
<gene>
    <name evidence="1" type="ORF">GL298_07705</name>
</gene>
<dbReference type="EMBL" id="CP046368">
    <property type="protein sequence ID" value="QIA69376.1"/>
    <property type="molecule type" value="Genomic_DNA"/>
</dbReference>
<proteinExistence type="predicted"/>
<dbReference type="AlphaFoldDB" id="A0AAJ4EKD2"/>
<protein>
    <submittedName>
        <fullName evidence="1">Uncharacterized protein</fullName>
    </submittedName>
</protein>
<evidence type="ECO:0000313" key="2">
    <source>
        <dbReference type="Proteomes" id="UP000464735"/>
    </source>
</evidence>
<reference evidence="1 2" key="1">
    <citation type="submission" date="2019-11" db="EMBL/GenBank/DDBJ databases">
        <title>Whole genome sequencing and comparative genomics analyses of five strains of Spiroplasma citri.</title>
        <authorList>
            <person name="Yokomi R."/>
            <person name="Chen J."/>
            <person name="Rattner R."/>
            <person name="Vidalakis G."/>
        </authorList>
    </citation>
    <scope>NUCLEOTIDE SEQUENCE [LARGE SCALE GENOMIC DNA]</scope>
    <source>
        <strain evidence="1 2">BR12</strain>
    </source>
</reference>
<dbReference type="Proteomes" id="UP000464735">
    <property type="component" value="Chromosome"/>
</dbReference>
<dbReference type="GeneID" id="54239238"/>